<evidence type="ECO:0000256" key="1">
    <source>
        <dbReference type="ARBA" id="ARBA00008769"/>
    </source>
</evidence>
<dbReference type="AlphaFoldDB" id="A0A9X3EAG1"/>
<dbReference type="InterPro" id="IPR038673">
    <property type="entry name" value="OprB_sf"/>
</dbReference>
<reference evidence="3" key="1">
    <citation type="submission" date="2022-11" db="EMBL/GenBank/DDBJ databases">
        <title>Parathalassolutuus dongxingensis gen. nov., sp. nov., a novel member of family Oceanospirillaceae isolated from a coastal shrimp pond in Guangxi, China.</title>
        <authorList>
            <person name="Chen H."/>
        </authorList>
    </citation>
    <scope>NUCLEOTIDE SEQUENCE</scope>
    <source>
        <strain evidence="3">G-43</strain>
    </source>
</reference>
<feature type="chain" id="PRO_5041015740" evidence="2">
    <location>
        <begin position="18"/>
        <end position="355"/>
    </location>
</feature>
<comment type="caution">
    <text evidence="3">The sequence shown here is derived from an EMBL/GenBank/DDBJ whole genome shotgun (WGS) entry which is preliminary data.</text>
</comment>
<keyword evidence="2" id="KW-0732">Signal</keyword>
<keyword evidence="4" id="KW-1185">Reference proteome</keyword>
<organism evidence="3 4">
    <name type="scientific">Parathalassolituus penaei</name>
    <dbReference type="NCBI Taxonomy" id="2997323"/>
    <lineage>
        <taxon>Bacteria</taxon>
        <taxon>Pseudomonadati</taxon>
        <taxon>Pseudomonadota</taxon>
        <taxon>Gammaproteobacteria</taxon>
        <taxon>Oceanospirillales</taxon>
        <taxon>Oceanospirillaceae</taxon>
        <taxon>Parathalassolituus</taxon>
    </lineage>
</organism>
<sequence>MILLLRVGYAASLSVLAFSCFGDSSEDGFDPFAAIVVDNSQVVSGGVERGFTSRFLVDSGFEFSRGPHRVFANLQVQRGDDGSEKTGDAQAYSNIDEADFEKLYQLYYGYHFLQGFVRTGLHDANEEFANTLSGDGFINASMGFSPTVAFLPTYPSPALTVHGGLYLSEQFELVGGVYSSGSATRFDEQFYIAELRYAMVVGDLLKAGIWRDTTPFFDETGMPVADSSHGVYSTLDTNLGNPGWLDGNPADHFIQLGYTNHQYSEIDFHAGTGIRLSELYGHEDQSAGVGLTMVRLRAQDGETIGWESVVEAYWQYVVHEQLMLQPDVQFIQHPSGSNEIRDAWVLTLRIELSAF</sequence>
<dbReference type="GO" id="GO:0016020">
    <property type="term" value="C:membrane"/>
    <property type="evidence" value="ECO:0007669"/>
    <property type="project" value="InterPro"/>
</dbReference>
<proteinExistence type="inferred from homology"/>
<comment type="similarity">
    <text evidence="1 2">Belongs to the OprB family.</text>
</comment>
<dbReference type="Pfam" id="PF04966">
    <property type="entry name" value="OprB"/>
    <property type="match status" value="1"/>
</dbReference>
<evidence type="ECO:0000256" key="2">
    <source>
        <dbReference type="RuleBase" id="RU363072"/>
    </source>
</evidence>
<dbReference type="GO" id="GO:0015288">
    <property type="term" value="F:porin activity"/>
    <property type="evidence" value="ECO:0007669"/>
    <property type="project" value="InterPro"/>
</dbReference>
<evidence type="ECO:0000313" key="3">
    <source>
        <dbReference type="EMBL" id="MCY0963918.1"/>
    </source>
</evidence>
<name>A0A9X3EAG1_9GAMM</name>
<feature type="signal peptide" evidence="2">
    <location>
        <begin position="1"/>
        <end position="17"/>
    </location>
</feature>
<dbReference type="Proteomes" id="UP001150830">
    <property type="component" value="Unassembled WGS sequence"/>
</dbReference>
<dbReference type="InterPro" id="IPR007049">
    <property type="entry name" value="Carb-sel_porin_OprB"/>
</dbReference>
<dbReference type="GO" id="GO:0008643">
    <property type="term" value="P:carbohydrate transport"/>
    <property type="evidence" value="ECO:0007669"/>
    <property type="project" value="InterPro"/>
</dbReference>
<dbReference type="PROSITE" id="PS51257">
    <property type="entry name" value="PROKAR_LIPOPROTEIN"/>
    <property type="match status" value="1"/>
</dbReference>
<dbReference type="EMBL" id="JAPNOA010000007">
    <property type="protein sequence ID" value="MCY0963918.1"/>
    <property type="molecule type" value="Genomic_DNA"/>
</dbReference>
<accession>A0A9X3EAG1</accession>
<evidence type="ECO:0000313" key="4">
    <source>
        <dbReference type="Proteomes" id="UP001150830"/>
    </source>
</evidence>
<gene>
    <name evidence="3" type="ORF">OUO13_01805</name>
</gene>
<protein>
    <submittedName>
        <fullName evidence="3">Carbohydrate porin</fullName>
    </submittedName>
</protein>
<dbReference type="RefSeq" id="WP_283172137.1">
    <property type="nucleotide sequence ID" value="NZ_JAPNOA010000007.1"/>
</dbReference>
<dbReference type="Gene3D" id="2.40.160.180">
    <property type="entry name" value="Carbohydrate-selective porin OprB"/>
    <property type="match status" value="1"/>
</dbReference>